<keyword evidence="1" id="KW-0540">Nuclease</keyword>
<feature type="domain" description="ERCC4" evidence="8">
    <location>
        <begin position="5"/>
        <end position="85"/>
    </location>
</feature>
<dbReference type="InterPro" id="IPR003583">
    <property type="entry name" value="Hlx-hairpin-Hlx_DNA-bd_motif"/>
</dbReference>
<keyword evidence="3" id="KW-0227">DNA damage</keyword>
<dbReference type="SUPFAM" id="SSF47781">
    <property type="entry name" value="RuvA domain 2-like"/>
    <property type="match status" value="1"/>
</dbReference>
<sequence length="228" mass="24967">MTDVNILCDMRESRSGIIQKLQDLGAKIQVGELETGDYVLSGDLVVERKTAIDFVASIIDGRLFNQTGKMRLNFARPVFLIEGDVYNTRSAIAREAIDGALSFLVAIEGCNIMHVRDQFAAAGLIYRMAKHAQEGLGYDVAFRRGKVAPGRGEALFLIEGTPGVGPSTATKVLNHFRSVHAFMNATADELRLIPGLGPKKAERIHQAIHWRMPDDQEAQPGQSLFSDG</sequence>
<dbReference type="Proteomes" id="UP000194857">
    <property type="component" value="Unassembled WGS sequence"/>
</dbReference>
<dbReference type="EMBL" id="NFFZ01000004">
    <property type="protein sequence ID" value="OTI63034.1"/>
    <property type="molecule type" value="Genomic_DNA"/>
</dbReference>
<evidence type="ECO:0000256" key="5">
    <source>
        <dbReference type="ARBA" id="ARBA00023125"/>
    </source>
</evidence>
<dbReference type="GO" id="GO:0003684">
    <property type="term" value="F:damaged DNA binding"/>
    <property type="evidence" value="ECO:0007669"/>
    <property type="project" value="TreeGrafter"/>
</dbReference>
<dbReference type="RefSeq" id="WP_065085904.1">
    <property type="nucleotide sequence ID" value="NZ_NFFZ01000004.1"/>
</dbReference>
<keyword evidence="2" id="KW-0255">Endonuclease</keyword>
<evidence type="ECO:0000256" key="1">
    <source>
        <dbReference type="ARBA" id="ARBA00022722"/>
    </source>
</evidence>
<feature type="domain" description="Helix-hairpin-helix DNA-binding motif class 1" evidence="7">
    <location>
        <begin position="188"/>
        <end position="207"/>
    </location>
</feature>
<keyword evidence="4" id="KW-0378">Hydrolase</keyword>
<evidence type="ECO:0000256" key="2">
    <source>
        <dbReference type="ARBA" id="ARBA00022759"/>
    </source>
</evidence>
<dbReference type="SUPFAM" id="SSF52980">
    <property type="entry name" value="Restriction endonuclease-like"/>
    <property type="match status" value="1"/>
</dbReference>
<accession>A0A241XRI9</accession>
<dbReference type="InterPro" id="IPR006166">
    <property type="entry name" value="ERCC4_domain"/>
</dbReference>
<dbReference type="InterPro" id="IPR010994">
    <property type="entry name" value="RuvA_2-like"/>
</dbReference>
<dbReference type="Pfam" id="PF02732">
    <property type="entry name" value="ERCC4"/>
    <property type="match status" value="1"/>
</dbReference>
<evidence type="ECO:0000256" key="3">
    <source>
        <dbReference type="ARBA" id="ARBA00022763"/>
    </source>
</evidence>
<name>A0A241XRI9_PSEAI</name>
<evidence type="ECO:0000259" key="7">
    <source>
        <dbReference type="SMART" id="SM00278"/>
    </source>
</evidence>
<dbReference type="GO" id="GO:0003697">
    <property type="term" value="F:single-stranded DNA binding"/>
    <property type="evidence" value="ECO:0007669"/>
    <property type="project" value="TreeGrafter"/>
</dbReference>
<dbReference type="SMART" id="SM00278">
    <property type="entry name" value="HhH1"/>
    <property type="match status" value="2"/>
</dbReference>
<dbReference type="Gene3D" id="1.10.150.20">
    <property type="entry name" value="5' to 3' exonuclease, C-terminal subdomain"/>
    <property type="match status" value="1"/>
</dbReference>
<keyword evidence="6" id="KW-0234">DNA repair</keyword>
<evidence type="ECO:0000256" key="4">
    <source>
        <dbReference type="ARBA" id="ARBA00022801"/>
    </source>
</evidence>
<dbReference type="CDD" id="cd20075">
    <property type="entry name" value="XPF_nuclease_XPF_arch"/>
    <property type="match status" value="1"/>
</dbReference>
<evidence type="ECO:0000256" key="6">
    <source>
        <dbReference type="ARBA" id="ARBA00023204"/>
    </source>
</evidence>
<feature type="domain" description="Helix-hairpin-helix DNA-binding motif class 1" evidence="7">
    <location>
        <begin position="156"/>
        <end position="175"/>
    </location>
</feature>
<dbReference type="GO" id="GO:0000724">
    <property type="term" value="P:double-strand break repair via homologous recombination"/>
    <property type="evidence" value="ECO:0007669"/>
    <property type="project" value="TreeGrafter"/>
</dbReference>
<comment type="caution">
    <text evidence="9">The sequence shown here is derived from an EMBL/GenBank/DDBJ whole genome shotgun (WGS) entry which is preliminary data.</text>
</comment>
<reference evidence="9 10" key="1">
    <citation type="submission" date="2017-05" db="EMBL/GenBank/DDBJ databases">
        <authorList>
            <person name="Song R."/>
            <person name="Chenine A.L."/>
            <person name="Ruprecht R.M."/>
        </authorList>
    </citation>
    <scope>NUCLEOTIDE SEQUENCE [LARGE SCALE GENOMIC DNA]</scope>
    <source>
        <strain evidence="9 10">S567_C10_BS</strain>
    </source>
</reference>
<dbReference type="PANTHER" id="PTHR10150">
    <property type="entry name" value="DNA REPAIR ENDONUCLEASE XPF"/>
    <property type="match status" value="1"/>
</dbReference>
<evidence type="ECO:0000313" key="10">
    <source>
        <dbReference type="Proteomes" id="UP000194857"/>
    </source>
</evidence>
<proteinExistence type="predicted"/>
<dbReference type="PANTHER" id="PTHR10150:SF0">
    <property type="entry name" value="DNA REPAIR ENDONUCLEASE XPF"/>
    <property type="match status" value="1"/>
</dbReference>
<gene>
    <name evidence="9" type="ORF">CAZ10_09325</name>
</gene>
<evidence type="ECO:0000313" key="9">
    <source>
        <dbReference type="EMBL" id="OTI63034.1"/>
    </source>
</evidence>
<dbReference type="InterPro" id="IPR011335">
    <property type="entry name" value="Restrct_endonuc-II-like"/>
</dbReference>
<dbReference type="AlphaFoldDB" id="A0A241XRI9"/>
<organism evidence="9 10">
    <name type="scientific">Pseudomonas aeruginosa</name>
    <dbReference type="NCBI Taxonomy" id="287"/>
    <lineage>
        <taxon>Bacteria</taxon>
        <taxon>Pseudomonadati</taxon>
        <taxon>Pseudomonadota</taxon>
        <taxon>Gammaproteobacteria</taxon>
        <taxon>Pseudomonadales</taxon>
        <taxon>Pseudomonadaceae</taxon>
        <taxon>Pseudomonas</taxon>
    </lineage>
</organism>
<dbReference type="SMART" id="SM00891">
    <property type="entry name" value="ERCC4"/>
    <property type="match status" value="1"/>
</dbReference>
<evidence type="ECO:0000259" key="8">
    <source>
        <dbReference type="SMART" id="SM00891"/>
    </source>
</evidence>
<dbReference type="GO" id="GO:1901255">
    <property type="term" value="P:nucleotide-excision repair involved in interstrand cross-link repair"/>
    <property type="evidence" value="ECO:0007669"/>
    <property type="project" value="TreeGrafter"/>
</dbReference>
<dbReference type="GO" id="GO:0000014">
    <property type="term" value="F:single-stranded DNA endodeoxyribonuclease activity"/>
    <property type="evidence" value="ECO:0007669"/>
    <property type="project" value="TreeGrafter"/>
</dbReference>
<dbReference type="Gene3D" id="3.40.50.10130">
    <property type="match status" value="1"/>
</dbReference>
<evidence type="ECO:0008006" key="11">
    <source>
        <dbReference type="Google" id="ProtNLM"/>
    </source>
</evidence>
<dbReference type="Pfam" id="PF14520">
    <property type="entry name" value="HHH_5"/>
    <property type="match status" value="1"/>
</dbReference>
<keyword evidence="5" id="KW-0238">DNA-binding</keyword>
<protein>
    <recommendedName>
        <fullName evidence="11">DNA-binding protein</fullName>
    </recommendedName>
</protein>